<evidence type="ECO:0000313" key="4">
    <source>
        <dbReference type="Proteomes" id="UP000234839"/>
    </source>
</evidence>
<evidence type="ECO:0000313" key="3">
    <source>
        <dbReference type="EMBL" id="PLV24041.1"/>
    </source>
</evidence>
<evidence type="ECO:0000256" key="1">
    <source>
        <dbReference type="SAM" id="SignalP"/>
    </source>
</evidence>
<organism evidence="2 5">
    <name type="scientific">Pseudomonas guariconensis</name>
    <dbReference type="NCBI Taxonomy" id="1288410"/>
    <lineage>
        <taxon>Bacteria</taxon>
        <taxon>Pseudomonadati</taxon>
        <taxon>Pseudomonadota</taxon>
        <taxon>Gammaproteobacteria</taxon>
        <taxon>Pseudomonadales</taxon>
        <taxon>Pseudomonadaceae</taxon>
        <taxon>Pseudomonas</taxon>
    </lineage>
</organism>
<accession>A0AAX0VXT8</accession>
<sequence length="142" mass="14816">MHTVKNIVLSAMLMCALSACSTSPVPVSDAKPSSKVYAFQINPAGPYGSLTIVRDSGFVSSGCDMAIYIDGQLAAKLATKEKATFKIPAGEVVVGAGVIGSGLCGTAAQRREREVTIQAGQSKRYRVFTSSEADVDLLPTTL</sequence>
<dbReference type="EMBL" id="PJCQ01000007">
    <property type="protein sequence ID" value="PLV19326.1"/>
    <property type="molecule type" value="Genomic_DNA"/>
</dbReference>
<protein>
    <recommendedName>
        <fullName evidence="6">Lipoprotein</fullName>
    </recommendedName>
</protein>
<keyword evidence="4" id="KW-1185">Reference proteome</keyword>
<dbReference type="AlphaFoldDB" id="A0AAX0VXT8"/>
<gene>
    <name evidence="2" type="ORF">CXG49_09085</name>
    <name evidence="3" type="ORF">CXG53_12355</name>
</gene>
<name>A0AAX0VXT8_9PSED</name>
<evidence type="ECO:0000313" key="2">
    <source>
        <dbReference type="EMBL" id="PLV19326.1"/>
    </source>
</evidence>
<dbReference type="Proteomes" id="UP000234839">
    <property type="component" value="Unassembled WGS sequence"/>
</dbReference>
<evidence type="ECO:0000313" key="5">
    <source>
        <dbReference type="Proteomes" id="UP000234878"/>
    </source>
</evidence>
<dbReference type="EMBL" id="PJCP01000008">
    <property type="protein sequence ID" value="PLV24041.1"/>
    <property type="molecule type" value="Genomic_DNA"/>
</dbReference>
<reference evidence="4 5" key="1">
    <citation type="submission" date="2017-12" db="EMBL/GenBank/DDBJ databases">
        <title>Detection of the carbapenemase gene blaVIM-5 in members of the Pseudomonas putida group isolated from polluted Nigerian wetlands.</title>
        <authorList>
            <person name="Adelowo O."/>
            <person name="Vollmers J."/>
            <person name="Maeusezahl I."/>
            <person name="Kaster A.-K."/>
            <person name="Mueller J.A."/>
        </authorList>
    </citation>
    <scope>NUCLEOTIDE SEQUENCE [LARGE SCALE GENOMIC DNA]</scope>
    <source>
        <strain evidence="3 4">MR119</strain>
        <strain evidence="2 5">MR144</strain>
    </source>
</reference>
<keyword evidence="1" id="KW-0732">Signal</keyword>
<dbReference type="PROSITE" id="PS51257">
    <property type="entry name" value="PROKAR_LIPOPROTEIN"/>
    <property type="match status" value="1"/>
</dbReference>
<dbReference type="Proteomes" id="UP000234878">
    <property type="component" value="Unassembled WGS sequence"/>
</dbReference>
<feature type="signal peptide" evidence="1">
    <location>
        <begin position="1"/>
        <end position="21"/>
    </location>
</feature>
<evidence type="ECO:0008006" key="6">
    <source>
        <dbReference type="Google" id="ProtNLM"/>
    </source>
</evidence>
<comment type="caution">
    <text evidence="2">The sequence shown here is derived from an EMBL/GenBank/DDBJ whole genome shotgun (WGS) entry which is preliminary data.</text>
</comment>
<feature type="chain" id="PRO_5043477524" description="Lipoprotein" evidence="1">
    <location>
        <begin position="22"/>
        <end position="142"/>
    </location>
</feature>
<proteinExistence type="predicted"/>